<evidence type="ECO:0000313" key="4">
    <source>
        <dbReference type="EMBL" id="CAH0555395.1"/>
    </source>
</evidence>
<dbReference type="SUPFAM" id="SSF117281">
    <property type="entry name" value="Kelch motif"/>
    <property type="match status" value="2"/>
</dbReference>
<keyword evidence="2" id="KW-0677">Repeat</keyword>
<protein>
    <recommendedName>
        <fullName evidence="6">Kelch domain-containing protein 10</fullName>
    </recommendedName>
</protein>
<dbReference type="PANTHER" id="PTHR46428:SF1">
    <property type="entry name" value="KELCH DOMAIN-CONTAINING PROTEIN 10"/>
    <property type="match status" value="1"/>
</dbReference>
<keyword evidence="1" id="KW-0880">Kelch repeat</keyword>
<proteinExistence type="predicted"/>
<dbReference type="Pfam" id="PF24681">
    <property type="entry name" value="Kelch_KLHDC2_KLHL20_DRC7"/>
    <property type="match status" value="1"/>
</dbReference>
<dbReference type="Proteomes" id="UP001154078">
    <property type="component" value="Chromosome 4"/>
</dbReference>
<sequence length="431" mass="49552">MYSKCLTRWFKKLFQLLMAVLLKMCESGTRESDKGYSFRAFKYEEIKPKNKQRLPHPRSGHRIGADSTNFYSFGGYNPTIHSEEDINLVNSYPLFQELWKFNYSTRMWSKFKISGSLPLELASNALVLHRNYLMVYVCVYGGTGSPFGFRCSNQLYVCRVNEENDPMLEIQTTGQWPLPLYGQALVHHNDYLYTIGGTTGLSYTCDIHRLYMKTMTWEIVYLCSGKGDYEPEGRYRHEVSFDGKQIYVLGGGTADTAYDLQCIPTFNVEKKCWKKLPTIRDPHKGVPAPRRCHGTVQINSDPGVQVFVTGGHDGENVFNDLWRLDLATMQWTCFDFCQLPIRTYFHATAVSPEGRIYVFGGINTINDNVVRNNLIYSTWLCIPKLSEMCWEAVLHYSPNIVKSKQEDLIDIGLPRHFIQRLGKKDKTAKSA</sequence>
<gene>
    <name evidence="4" type="ORF">MELIAE_LOCUS6776</name>
</gene>
<evidence type="ECO:0000256" key="3">
    <source>
        <dbReference type="SAM" id="SignalP"/>
    </source>
</evidence>
<dbReference type="InterPro" id="IPR015915">
    <property type="entry name" value="Kelch-typ_b-propeller"/>
</dbReference>
<accession>A0A9P0B4G5</accession>
<keyword evidence="5" id="KW-1185">Reference proteome</keyword>
<keyword evidence="3" id="KW-0732">Signal</keyword>
<dbReference type="InterPro" id="IPR052125">
    <property type="entry name" value="KLHDC10"/>
</dbReference>
<dbReference type="PANTHER" id="PTHR46428">
    <property type="entry name" value="KELCH DOMAIN-CONTAINING PROTEIN 10"/>
    <property type="match status" value="1"/>
</dbReference>
<dbReference type="GO" id="GO:0032874">
    <property type="term" value="P:positive regulation of stress-activated MAPK cascade"/>
    <property type="evidence" value="ECO:0007669"/>
    <property type="project" value="TreeGrafter"/>
</dbReference>
<evidence type="ECO:0008006" key="6">
    <source>
        <dbReference type="Google" id="ProtNLM"/>
    </source>
</evidence>
<organism evidence="4 5">
    <name type="scientific">Brassicogethes aeneus</name>
    <name type="common">Rape pollen beetle</name>
    <name type="synonym">Meligethes aeneus</name>
    <dbReference type="NCBI Taxonomy" id="1431903"/>
    <lineage>
        <taxon>Eukaryota</taxon>
        <taxon>Metazoa</taxon>
        <taxon>Ecdysozoa</taxon>
        <taxon>Arthropoda</taxon>
        <taxon>Hexapoda</taxon>
        <taxon>Insecta</taxon>
        <taxon>Pterygota</taxon>
        <taxon>Neoptera</taxon>
        <taxon>Endopterygota</taxon>
        <taxon>Coleoptera</taxon>
        <taxon>Polyphaga</taxon>
        <taxon>Cucujiformia</taxon>
        <taxon>Nitidulidae</taxon>
        <taxon>Meligethinae</taxon>
        <taxon>Brassicogethes</taxon>
    </lineage>
</organism>
<dbReference type="OrthoDB" id="7676067at2759"/>
<evidence type="ECO:0000256" key="1">
    <source>
        <dbReference type="ARBA" id="ARBA00022441"/>
    </source>
</evidence>
<dbReference type="Gene3D" id="2.120.10.80">
    <property type="entry name" value="Kelch-type beta propeller"/>
    <property type="match status" value="2"/>
</dbReference>
<feature type="signal peptide" evidence="3">
    <location>
        <begin position="1"/>
        <end position="27"/>
    </location>
</feature>
<evidence type="ECO:0000256" key="2">
    <source>
        <dbReference type="ARBA" id="ARBA00022737"/>
    </source>
</evidence>
<dbReference type="EMBL" id="OV121135">
    <property type="protein sequence ID" value="CAH0555395.1"/>
    <property type="molecule type" value="Genomic_DNA"/>
</dbReference>
<name>A0A9P0B4G5_BRAAE</name>
<dbReference type="AlphaFoldDB" id="A0A9P0B4G5"/>
<feature type="chain" id="PRO_5040501965" description="Kelch domain-containing protein 10" evidence="3">
    <location>
        <begin position="28"/>
        <end position="431"/>
    </location>
</feature>
<dbReference type="FunFam" id="2.120.10.80:FF:000162">
    <property type="entry name" value="Kelch domain-containing protein 10 homolog"/>
    <property type="match status" value="1"/>
</dbReference>
<reference evidence="4" key="1">
    <citation type="submission" date="2021-12" db="EMBL/GenBank/DDBJ databases">
        <authorList>
            <person name="King R."/>
        </authorList>
    </citation>
    <scope>NUCLEOTIDE SEQUENCE</scope>
</reference>
<evidence type="ECO:0000313" key="5">
    <source>
        <dbReference type="Proteomes" id="UP001154078"/>
    </source>
</evidence>